<name>A0A3B0V923_9ZZZZ</name>
<organism evidence="2">
    <name type="scientific">hydrothermal vent metagenome</name>
    <dbReference type="NCBI Taxonomy" id="652676"/>
    <lineage>
        <taxon>unclassified sequences</taxon>
        <taxon>metagenomes</taxon>
        <taxon>ecological metagenomes</taxon>
    </lineage>
</organism>
<dbReference type="EMBL" id="UOET01000249">
    <property type="protein sequence ID" value="VAW28506.1"/>
    <property type="molecule type" value="Genomic_DNA"/>
</dbReference>
<dbReference type="Pfam" id="PF22673">
    <property type="entry name" value="MCP-like_PDC_1"/>
    <property type="match status" value="1"/>
</dbReference>
<dbReference type="Gene3D" id="3.30.450.20">
    <property type="entry name" value="PAS domain"/>
    <property type="match status" value="2"/>
</dbReference>
<evidence type="ECO:0000256" key="1">
    <source>
        <dbReference type="SAM" id="Phobius"/>
    </source>
</evidence>
<dbReference type="CDD" id="cd12913">
    <property type="entry name" value="PDC1_MCP_like"/>
    <property type="match status" value="1"/>
</dbReference>
<gene>
    <name evidence="2" type="ORF">MNBD_BACTEROID07-1147</name>
</gene>
<protein>
    <submittedName>
        <fullName evidence="2">Uncharacterized protein</fullName>
    </submittedName>
</protein>
<proteinExistence type="predicted"/>
<feature type="transmembrane region" description="Helical" evidence="1">
    <location>
        <begin position="309"/>
        <end position="328"/>
    </location>
</feature>
<keyword evidence="1" id="KW-1133">Transmembrane helix</keyword>
<accession>A0A3B0V923</accession>
<dbReference type="AlphaFoldDB" id="A0A3B0V923"/>
<sequence length="358" mass="41223">MLSKSSFKINNIQKKIVFYIVAITVPMFIVSLYLIQEFVSSELTKSEYRQAQLINLNTLKNIEGFLNKTSAFTVKAATMIESDPENYQKMLPFLKENIKKNPSVFGSALALDPGSSLRKLYCKYYYRADDSIREKWLMPPKYDYLHSAWYYKVKQSGKPAWSEPYFDKGGGEVYMSTYSYPIIDLHKHFLGVVTADVELNTLSRKIQQLAKDKSGHIFLVSKSGFLLSHPNRKFNLKQTIFKYADFIGSKELKKAAEDMVHGKSGIYSISLPDGKYTLYTMYINQTAWSIGIFLKNSVLFEPLSKLKTYLLLIMFAGIMLILIMVLIVSNQLRKNVAREEKIKNEFILASRIQQQFLP</sequence>
<keyword evidence="1" id="KW-0812">Transmembrane</keyword>
<evidence type="ECO:0000313" key="2">
    <source>
        <dbReference type="EMBL" id="VAW28506.1"/>
    </source>
</evidence>
<dbReference type="CDD" id="cd12912">
    <property type="entry name" value="PDC2_MCP_like"/>
    <property type="match status" value="1"/>
</dbReference>
<feature type="transmembrane region" description="Helical" evidence="1">
    <location>
        <begin position="16"/>
        <end position="35"/>
    </location>
</feature>
<keyword evidence="1" id="KW-0472">Membrane</keyword>
<reference evidence="2" key="1">
    <citation type="submission" date="2018-06" db="EMBL/GenBank/DDBJ databases">
        <authorList>
            <person name="Zhirakovskaya E."/>
        </authorList>
    </citation>
    <scope>NUCLEOTIDE SEQUENCE</scope>
</reference>
<feature type="non-terminal residue" evidence="2">
    <location>
        <position position="358"/>
    </location>
</feature>